<reference evidence="1" key="1">
    <citation type="submission" date="2014-09" db="EMBL/GenBank/DDBJ databases">
        <authorList>
            <person name="Magalhaes I.L.F."/>
            <person name="Oliveira U."/>
            <person name="Santos F.R."/>
            <person name="Vidigal T.H.D.A."/>
            <person name="Brescovit A.D."/>
            <person name="Santos A.J."/>
        </authorList>
    </citation>
    <scope>NUCLEOTIDE SEQUENCE</scope>
    <source>
        <tissue evidence="1">Shoot tissue taken approximately 20 cm above the soil surface</tissue>
    </source>
</reference>
<dbReference type="EMBL" id="GBRH01232333">
    <property type="protein sequence ID" value="JAD65562.1"/>
    <property type="molecule type" value="Transcribed_RNA"/>
</dbReference>
<organism evidence="1">
    <name type="scientific">Arundo donax</name>
    <name type="common">Giant reed</name>
    <name type="synonym">Donax arundinaceus</name>
    <dbReference type="NCBI Taxonomy" id="35708"/>
    <lineage>
        <taxon>Eukaryota</taxon>
        <taxon>Viridiplantae</taxon>
        <taxon>Streptophyta</taxon>
        <taxon>Embryophyta</taxon>
        <taxon>Tracheophyta</taxon>
        <taxon>Spermatophyta</taxon>
        <taxon>Magnoliopsida</taxon>
        <taxon>Liliopsida</taxon>
        <taxon>Poales</taxon>
        <taxon>Poaceae</taxon>
        <taxon>PACMAD clade</taxon>
        <taxon>Arundinoideae</taxon>
        <taxon>Arundineae</taxon>
        <taxon>Arundo</taxon>
    </lineage>
</organism>
<evidence type="ECO:0000313" key="1">
    <source>
        <dbReference type="EMBL" id="JAD65562.1"/>
    </source>
</evidence>
<dbReference type="AlphaFoldDB" id="A0A0A9C219"/>
<reference evidence="1" key="2">
    <citation type="journal article" date="2015" name="Data Brief">
        <title>Shoot transcriptome of the giant reed, Arundo donax.</title>
        <authorList>
            <person name="Barrero R.A."/>
            <person name="Guerrero F.D."/>
            <person name="Moolhuijzen P."/>
            <person name="Goolsby J.A."/>
            <person name="Tidwell J."/>
            <person name="Bellgard S.E."/>
            <person name="Bellgard M.I."/>
        </authorList>
    </citation>
    <scope>NUCLEOTIDE SEQUENCE</scope>
    <source>
        <tissue evidence="1">Shoot tissue taken approximately 20 cm above the soil surface</tissue>
    </source>
</reference>
<sequence>MGLSSRILKLMIIVIKSTSSMSYLPHTHHNKMVY</sequence>
<protein>
    <submittedName>
        <fullName evidence="1">Uncharacterized protein</fullName>
    </submittedName>
</protein>
<name>A0A0A9C219_ARUDO</name>
<accession>A0A0A9C219</accession>
<proteinExistence type="predicted"/>